<dbReference type="GO" id="GO:0008564">
    <property type="term" value="F:protein-exporting ATPase activity"/>
    <property type="evidence" value="ECO:0007669"/>
    <property type="project" value="UniProtKB-EC"/>
</dbReference>
<dbReference type="SUPFAM" id="SSF52540">
    <property type="entry name" value="P-loop containing nucleoside triphosphate hydrolases"/>
    <property type="match status" value="2"/>
</dbReference>
<evidence type="ECO:0000256" key="16">
    <source>
        <dbReference type="RuleBase" id="RU003874"/>
    </source>
</evidence>
<dbReference type="AlphaFoldDB" id="A0A2M7RHJ3"/>
<feature type="domain" description="SecA family profile" evidence="19">
    <location>
        <begin position="1"/>
        <end position="608"/>
    </location>
</feature>
<sequence>MISKFFQSFFGQRILKEIKRQVEEINKLEPSLAALSDEELKNKSSGLKERIKKGESEDEILTKAFALTREASRRTLGQRHFDVQLMGGIFLHQGKIIEMFTGEGKTLAATGPAYLNALSGKGVHIVTVNDYLARRDTVWMGQIYDFLGLKVSCLVHDAAYLYDPEFASEELDKKRDELGGFMVIEKFLRPVNRKEAYLADITYGTNQEFGFDYLRDNLVLRLSDKVQRPPYYGIIDEVDNILIDEARTPLIIAIPDTQSSQYYKVFAQVAGRLSKDTDYQVDEKTKTVNITEEGIEKVEKILGIENIYGPENFRLVHYLQESLKAKELFRRDRDYLVKNNEVIIVDEFTGRLLYGRRYSGGLHQAIEAKEGALVKEENRTLAQITIQNYFRLYKKIAGMTGTAQTSAEEFHKVYNLDVVTVPTNRPMIRKSFPDVIYKTEAAKYRAAIKEIKERHQKGQPILVGTTSIARNEIISAMLNKEKISHEVLNAKNNEREGAIIAQAGRLKAVTVATNMAGRGVDIILGGNPPSPEEAQKVKELGGLHIIGTERHEARRIDNQLRGRSGRQGDIGSSQFFLSLEDDLLRIFGGEKIKKLMQVFQVPEDTPLTSKAVSRAVNQAQQKVEGANFDIRHHLLDFDDVLNKQRSVFYAKRLKILEGAEKNEIRPYLEEIFSHFLTFFEQRLQTAPFPGEANKSEEEKALKGLEEKIKKLPEKFEPERSIMVGQHLVRILDTLWIENLEDLESLIESVNIRAYGQHEPLVEYRREAYLLFQQLNNNFEGLVINTIFPLLEIDLNKLQSRSIQTAPPQGKKLGRNDPCWCGSGKKYKRCHGG</sequence>
<dbReference type="HAMAP" id="MF_01382">
    <property type="entry name" value="SecA"/>
    <property type="match status" value="1"/>
</dbReference>
<keyword evidence="7" id="KW-0479">Metal-binding</keyword>
<dbReference type="SMART" id="SM00957">
    <property type="entry name" value="SecA_DEAD"/>
    <property type="match status" value="1"/>
</dbReference>
<dbReference type="PRINTS" id="PR00906">
    <property type="entry name" value="SECA"/>
</dbReference>
<feature type="binding site" evidence="15">
    <location>
        <begin position="102"/>
        <end position="106"/>
    </location>
    <ligand>
        <name>ATP</name>
        <dbReference type="ChEBI" id="CHEBI:30616"/>
    </ligand>
</feature>
<evidence type="ECO:0000313" key="20">
    <source>
        <dbReference type="EMBL" id="PIY96208.1"/>
    </source>
</evidence>
<evidence type="ECO:0000256" key="15">
    <source>
        <dbReference type="HAMAP-Rule" id="MF_01382"/>
    </source>
</evidence>
<dbReference type="GO" id="GO:0005829">
    <property type="term" value="C:cytosol"/>
    <property type="evidence" value="ECO:0007669"/>
    <property type="project" value="TreeGrafter"/>
</dbReference>
<dbReference type="InterPro" id="IPR020937">
    <property type="entry name" value="SecA_CS"/>
</dbReference>
<name>A0A2M7RHJ3_9BACT</name>
<evidence type="ECO:0000256" key="8">
    <source>
        <dbReference type="ARBA" id="ARBA00022741"/>
    </source>
</evidence>
<dbReference type="InterPro" id="IPR000185">
    <property type="entry name" value="SecA"/>
</dbReference>
<evidence type="ECO:0000256" key="3">
    <source>
        <dbReference type="ARBA" id="ARBA00007650"/>
    </source>
</evidence>
<evidence type="ECO:0000256" key="1">
    <source>
        <dbReference type="ARBA" id="ARBA00001947"/>
    </source>
</evidence>
<keyword evidence="11 15" id="KW-0653">Protein transport</keyword>
<dbReference type="Gene3D" id="3.10.450.50">
    <property type="match status" value="1"/>
</dbReference>
<comment type="cofactor">
    <cofactor evidence="1">
        <name>Zn(2+)</name>
        <dbReference type="ChEBI" id="CHEBI:29105"/>
    </cofactor>
</comment>
<keyword evidence="10 15" id="KW-0067">ATP-binding</keyword>
<dbReference type="InterPro" id="IPR036266">
    <property type="entry name" value="SecA_Wing/Scaffold_sf"/>
</dbReference>
<reference evidence="21" key="1">
    <citation type="submission" date="2017-09" db="EMBL/GenBank/DDBJ databases">
        <title>Depth-based differentiation of microbial function through sediment-hosted aquifers and enrichment of novel symbionts in the deep terrestrial subsurface.</title>
        <authorList>
            <person name="Probst A.J."/>
            <person name="Ladd B."/>
            <person name="Jarett J.K."/>
            <person name="Geller-Mcgrath D.E."/>
            <person name="Sieber C.M.K."/>
            <person name="Emerson J.B."/>
            <person name="Anantharaman K."/>
            <person name="Thomas B.C."/>
            <person name="Malmstrom R."/>
            <person name="Stieglmeier M."/>
            <person name="Klingl A."/>
            <person name="Woyke T."/>
            <person name="Ryan C.M."/>
            <person name="Banfield J.F."/>
        </authorList>
    </citation>
    <scope>NUCLEOTIDE SEQUENCE [LARGE SCALE GENOMIC DNA]</scope>
</reference>
<dbReference type="EMBL" id="PFME01000017">
    <property type="protein sequence ID" value="PIY96208.1"/>
    <property type="molecule type" value="Genomic_DNA"/>
</dbReference>
<dbReference type="NCBIfam" id="NF006630">
    <property type="entry name" value="PRK09200.1"/>
    <property type="match status" value="1"/>
</dbReference>
<dbReference type="PANTHER" id="PTHR30612:SF0">
    <property type="entry name" value="CHLOROPLAST PROTEIN-TRANSPORTING ATPASE"/>
    <property type="match status" value="1"/>
</dbReference>
<evidence type="ECO:0000256" key="6">
    <source>
        <dbReference type="ARBA" id="ARBA00022490"/>
    </source>
</evidence>
<organism evidence="20 21">
    <name type="scientific">Candidatus Jorgensenbacteria bacterium CG_4_10_14_0_8_um_filter_39_13</name>
    <dbReference type="NCBI Taxonomy" id="1974589"/>
    <lineage>
        <taxon>Bacteria</taxon>
        <taxon>Candidatus Joergenseniibacteriota</taxon>
    </lineage>
</organism>
<evidence type="ECO:0000256" key="11">
    <source>
        <dbReference type="ARBA" id="ARBA00022927"/>
    </source>
</evidence>
<gene>
    <name evidence="15" type="primary">secA</name>
    <name evidence="20" type="ORF">COY65_01315</name>
</gene>
<dbReference type="Proteomes" id="UP000230238">
    <property type="component" value="Unassembled WGS sequence"/>
</dbReference>
<dbReference type="FunFam" id="3.90.1440.10:FF:000002">
    <property type="entry name" value="Protein translocase subunit SecA"/>
    <property type="match status" value="1"/>
</dbReference>
<keyword evidence="6 15" id="KW-0963">Cytoplasm</keyword>
<proteinExistence type="inferred from homology"/>
<evidence type="ECO:0000256" key="10">
    <source>
        <dbReference type="ARBA" id="ARBA00022840"/>
    </source>
</evidence>
<keyword evidence="5 15" id="KW-1003">Cell membrane</keyword>
<dbReference type="InterPro" id="IPR011115">
    <property type="entry name" value="SecA_DEAD"/>
</dbReference>
<dbReference type="InterPro" id="IPR036670">
    <property type="entry name" value="SecA_X-link_sf"/>
</dbReference>
<comment type="subcellular location">
    <subcellularLocation>
        <location evidence="15">Cell membrane</location>
        <topology evidence="15">Peripheral membrane protein</topology>
        <orientation evidence="15">Cytoplasmic side</orientation>
    </subcellularLocation>
    <subcellularLocation>
        <location evidence="15">Cytoplasm</location>
    </subcellularLocation>
    <subcellularLocation>
        <location evidence="2">Membrane</location>
        <topology evidence="2">Peripheral membrane protein</topology>
    </subcellularLocation>
    <text evidence="15">Distribution is 50-50.</text>
</comment>
<dbReference type="PROSITE" id="PS01312">
    <property type="entry name" value="SECA"/>
    <property type="match status" value="1"/>
</dbReference>
<dbReference type="GO" id="GO:0043952">
    <property type="term" value="P:protein transport by the Sec complex"/>
    <property type="evidence" value="ECO:0007669"/>
    <property type="project" value="TreeGrafter"/>
</dbReference>
<dbReference type="PROSITE" id="PS51194">
    <property type="entry name" value="HELICASE_CTER"/>
    <property type="match status" value="1"/>
</dbReference>
<dbReference type="GO" id="GO:0031522">
    <property type="term" value="C:cell envelope Sec protein transport complex"/>
    <property type="evidence" value="ECO:0007669"/>
    <property type="project" value="TreeGrafter"/>
</dbReference>
<dbReference type="Pfam" id="PF01043">
    <property type="entry name" value="SecA_PP_bind"/>
    <property type="match status" value="1"/>
</dbReference>
<dbReference type="InterPro" id="IPR014001">
    <property type="entry name" value="Helicase_ATP-bd"/>
</dbReference>
<dbReference type="InterPro" id="IPR044722">
    <property type="entry name" value="SecA_SF2_C"/>
</dbReference>
<dbReference type="FunFam" id="3.40.50.300:FF:000429">
    <property type="entry name" value="Preprotein translocase subunit SecA"/>
    <property type="match status" value="1"/>
</dbReference>
<dbReference type="NCBIfam" id="NF009538">
    <property type="entry name" value="PRK12904.1"/>
    <property type="match status" value="1"/>
</dbReference>
<evidence type="ECO:0000256" key="2">
    <source>
        <dbReference type="ARBA" id="ARBA00004170"/>
    </source>
</evidence>
<dbReference type="Gene3D" id="1.10.3060.10">
    <property type="entry name" value="Helical scaffold and wing domains of SecA"/>
    <property type="match status" value="1"/>
</dbReference>
<evidence type="ECO:0000256" key="9">
    <source>
        <dbReference type="ARBA" id="ARBA00022833"/>
    </source>
</evidence>
<keyword evidence="9" id="KW-0862">Zinc</keyword>
<keyword evidence="14 15" id="KW-0472">Membrane</keyword>
<evidence type="ECO:0000259" key="18">
    <source>
        <dbReference type="PROSITE" id="PS51194"/>
    </source>
</evidence>
<dbReference type="Pfam" id="PF07517">
    <property type="entry name" value="SecA_DEAD"/>
    <property type="match status" value="1"/>
</dbReference>
<dbReference type="CDD" id="cd18803">
    <property type="entry name" value="SF2_C_secA"/>
    <property type="match status" value="1"/>
</dbReference>
<keyword evidence="8 15" id="KW-0547">Nucleotide-binding</keyword>
<dbReference type="InterPro" id="IPR004027">
    <property type="entry name" value="SEC_C_motif"/>
</dbReference>
<dbReference type="InterPro" id="IPR011130">
    <property type="entry name" value="SecA_preprotein_X-link_dom"/>
</dbReference>
<feature type="binding site" evidence="15">
    <location>
        <position position="84"/>
    </location>
    <ligand>
        <name>ATP</name>
        <dbReference type="ChEBI" id="CHEBI:30616"/>
    </ligand>
</feature>
<keyword evidence="13 15" id="KW-0811">Translocation</keyword>
<comment type="similarity">
    <text evidence="3 15 16">Belongs to the SecA family.</text>
</comment>
<dbReference type="Pfam" id="PF21090">
    <property type="entry name" value="P-loop_SecA"/>
    <property type="match status" value="2"/>
</dbReference>
<dbReference type="SMART" id="SM00958">
    <property type="entry name" value="SecA_PP_bind"/>
    <property type="match status" value="1"/>
</dbReference>
<evidence type="ECO:0000256" key="13">
    <source>
        <dbReference type="ARBA" id="ARBA00023010"/>
    </source>
</evidence>
<keyword evidence="12 15" id="KW-1278">Translocase</keyword>
<dbReference type="InterPro" id="IPR001650">
    <property type="entry name" value="Helicase_C-like"/>
</dbReference>
<dbReference type="GO" id="GO:0005886">
    <property type="term" value="C:plasma membrane"/>
    <property type="evidence" value="ECO:0007669"/>
    <property type="project" value="UniProtKB-SubCell"/>
</dbReference>
<feature type="binding site" evidence="15">
    <location>
        <position position="521"/>
    </location>
    <ligand>
        <name>ATP</name>
        <dbReference type="ChEBI" id="CHEBI:30616"/>
    </ligand>
</feature>
<accession>A0A2M7RHJ3</accession>
<dbReference type="GO" id="GO:0046872">
    <property type="term" value="F:metal ion binding"/>
    <property type="evidence" value="ECO:0007669"/>
    <property type="project" value="UniProtKB-KW"/>
</dbReference>
<dbReference type="PROSITE" id="PS51192">
    <property type="entry name" value="HELICASE_ATP_BIND_1"/>
    <property type="match status" value="1"/>
</dbReference>
<dbReference type="GO" id="GO:0005524">
    <property type="term" value="F:ATP binding"/>
    <property type="evidence" value="ECO:0007669"/>
    <property type="project" value="UniProtKB-UniRule"/>
</dbReference>
<comment type="catalytic activity">
    <reaction evidence="15">
        <text>ATP + H2O + cellular proteinSide 1 = ADP + phosphate + cellular proteinSide 2.</text>
        <dbReference type="EC" id="7.4.2.8"/>
    </reaction>
</comment>
<dbReference type="PROSITE" id="PS51196">
    <property type="entry name" value="SECA_MOTOR_DEAD"/>
    <property type="match status" value="1"/>
</dbReference>
<keyword evidence="4 15" id="KW-0813">Transport</keyword>
<evidence type="ECO:0000259" key="17">
    <source>
        <dbReference type="PROSITE" id="PS51192"/>
    </source>
</evidence>
<evidence type="ECO:0000256" key="12">
    <source>
        <dbReference type="ARBA" id="ARBA00022967"/>
    </source>
</evidence>
<protein>
    <recommendedName>
        <fullName evidence="15 16">Protein translocase subunit SecA</fullName>
        <ecNumber evidence="15">7.4.2.8</ecNumber>
    </recommendedName>
</protein>
<dbReference type="GO" id="GO:0006605">
    <property type="term" value="P:protein targeting"/>
    <property type="evidence" value="ECO:0007669"/>
    <property type="project" value="UniProtKB-UniRule"/>
</dbReference>
<feature type="domain" description="Helicase C-terminal" evidence="18">
    <location>
        <begin position="443"/>
        <end position="613"/>
    </location>
</feature>
<dbReference type="Pfam" id="PF07516">
    <property type="entry name" value="SecA_SW"/>
    <property type="match status" value="1"/>
</dbReference>
<evidence type="ECO:0000256" key="4">
    <source>
        <dbReference type="ARBA" id="ARBA00022448"/>
    </source>
</evidence>
<dbReference type="InterPro" id="IPR014018">
    <property type="entry name" value="SecA_motor_DEAD"/>
</dbReference>
<dbReference type="Pfam" id="PF02810">
    <property type="entry name" value="SEC-C"/>
    <property type="match status" value="1"/>
</dbReference>
<evidence type="ECO:0000259" key="19">
    <source>
        <dbReference type="PROSITE" id="PS51196"/>
    </source>
</evidence>
<comment type="function">
    <text evidence="15">Part of the Sec protein translocase complex. Interacts with the SecYEG preprotein conducting channel. Has a central role in coupling the hydrolysis of ATP to the transfer of proteins into and across the cell membrane, serving as an ATP-driven molecular motor driving the stepwise translocation of polypeptide chains across the membrane.</text>
</comment>
<comment type="caution">
    <text evidence="20">The sequence shown here is derived from an EMBL/GenBank/DDBJ whole genome shotgun (WGS) entry which is preliminary data.</text>
</comment>
<comment type="subunit">
    <text evidence="15">Monomer and homodimer. Part of the essential Sec protein translocation apparatus which comprises SecA, SecYEG and auxiliary proteins SecDF. Other proteins may also be involved.</text>
</comment>
<feature type="domain" description="Helicase ATP-binding" evidence="17">
    <location>
        <begin position="86"/>
        <end position="276"/>
    </location>
</feature>
<dbReference type="NCBIfam" id="TIGR00963">
    <property type="entry name" value="secA"/>
    <property type="match status" value="1"/>
</dbReference>
<dbReference type="GO" id="GO:0017038">
    <property type="term" value="P:protein import"/>
    <property type="evidence" value="ECO:0007669"/>
    <property type="project" value="InterPro"/>
</dbReference>
<dbReference type="EC" id="7.4.2.8" evidence="15"/>
<dbReference type="Gene3D" id="3.90.1440.10">
    <property type="entry name" value="SecA, preprotein cross-linking domain"/>
    <property type="match status" value="1"/>
</dbReference>
<dbReference type="SUPFAM" id="SSF81886">
    <property type="entry name" value="Helical scaffold and wing domains of SecA"/>
    <property type="match status" value="1"/>
</dbReference>
<dbReference type="GO" id="GO:0065002">
    <property type="term" value="P:intracellular protein transmembrane transport"/>
    <property type="evidence" value="ECO:0007669"/>
    <property type="project" value="UniProtKB-UniRule"/>
</dbReference>
<dbReference type="SUPFAM" id="SSF81767">
    <property type="entry name" value="Pre-protein crosslinking domain of SecA"/>
    <property type="match status" value="1"/>
</dbReference>
<dbReference type="PANTHER" id="PTHR30612">
    <property type="entry name" value="SECA INNER MEMBRANE COMPONENT OF SEC PROTEIN SECRETION SYSTEM"/>
    <property type="match status" value="1"/>
</dbReference>
<dbReference type="InterPro" id="IPR011116">
    <property type="entry name" value="SecA_Wing/Scaffold"/>
</dbReference>
<dbReference type="InterPro" id="IPR027417">
    <property type="entry name" value="P-loop_NTPase"/>
</dbReference>
<evidence type="ECO:0000256" key="7">
    <source>
        <dbReference type="ARBA" id="ARBA00022723"/>
    </source>
</evidence>
<evidence type="ECO:0000256" key="14">
    <source>
        <dbReference type="ARBA" id="ARBA00023136"/>
    </source>
</evidence>
<evidence type="ECO:0000256" key="5">
    <source>
        <dbReference type="ARBA" id="ARBA00022475"/>
    </source>
</evidence>
<dbReference type="CDD" id="cd17928">
    <property type="entry name" value="DEXDc_SecA"/>
    <property type="match status" value="1"/>
</dbReference>
<dbReference type="Gene3D" id="3.40.50.300">
    <property type="entry name" value="P-loop containing nucleotide triphosphate hydrolases"/>
    <property type="match status" value="3"/>
</dbReference>
<evidence type="ECO:0000313" key="21">
    <source>
        <dbReference type="Proteomes" id="UP000230238"/>
    </source>
</evidence>